<dbReference type="InterPro" id="IPR004087">
    <property type="entry name" value="KH_dom"/>
</dbReference>
<evidence type="ECO:0000256" key="1">
    <source>
        <dbReference type="ARBA" id="ARBA00022737"/>
    </source>
</evidence>
<evidence type="ECO:0000259" key="5">
    <source>
        <dbReference type="SMART" id="SM00322"/>
    </source>
</evidence>
<comment type="caution">
    <text evidence="6">The sequence shown here is derived from an EMBL/GenBank/DDBJ whole genome shotgun (WGS) entry which is preliminary data.</text>
</comment>
<evidence type="ECO:0000313" key="6">
    <source>
        <dbReference type="EMBL" id="KAF8819627.1"/>
    </source>
</evidence>
<feature type="chain" id="PRO_5047245487" evidence="4">
    <location>
        <begin position="21"/>
        <end position="415"/>
    </location>
</feature>
<dbReference type="EMBL" id="JADAQX010000664">
    <property type="protein sequence ID" value="KAF8819627.1"/>
    <property type="molecule type" value="Genomic_DNA"/>
</dbReference>
<dbReference type="SMART" id="SM00322">
    <property type="entry name" value="KH"/>
    <property type="match status" value="3"/>
</dbReference>
<dbReference type="Pfam" id="PF00013">
    <property type="entry name" value="KH_1"/>
    <property type="match status" value="3"/>
</dbReference>
<dbReference type="PANTHER" id="PTHR10288">
    <property type="entry name" value="KH DOMAIN CONTAINING RNA BINDING PROTEIN"/>
    <property type="match status" value="1"/>
</dbReference>
<dbReference type="PROSITE" id="PS50084">
    <property type="entry name" value="KH_TYPE_1"/>
    <property type="match status" value="3"/>
</dbReference>
<protein>
    <submittedName>
        <fullName evidence="6">Rna-binding protein Nova-1</fullName>
    </submittedName>
</protein>
<dbReference type="InterPro" id="IPR036612">
    <property type="entry name" value="KH_dom_type_1_sf"/>
</dbReference>
<evidence type="ECO:0000313" key="7">
    <source>
        <dbReference type="Proteomes" id="UP000823046"/>
    </source>
</evidence>
<feature type="domain" description="K Homology" evidence="5">
    <location>
        <begin position="266"/>
        <end position="339"/>
    </location>
</feature>
<evidence type="ECO:0000256" key="4">
    <source>
        <dbReference type="SAM" id="SignalP"/>
    </source>
</evidence>
<keyword evidence="4" id="KW-0732">Signal</keyword>
<dbReference type="SUPFAM" id="SSF54791">
    <property type="entry name" value="Eukaryotic type KH-domain (KH-domain type I)"/>
    <property type="match status" value="3"/>
</dbReference>
<keyword evidence="2" id="KW-0694">RNA-binding</keyword>
<evidence type="ECO:0000256" key="2">
    <source>
        <dbReference type="PROSITE-ProRule" id="PRU00117"/>
    </source>
</evidence>
<dbReference type="Proteomes" id="UP000823046">
    <property type="component" value="Unassembled WGS sequence"/>
</dbReference>
<sequence length="415" mass="43815">MLLYANQQLLSLLLIMKTASVKLLQGPCYLRLLISNVVAGSVIGKTGHTLESLQAQSGGSIKVFTNVVHFPGTQERIVVIAGTQEQMVLALNLIIDKIEEAATNHAKATTPGQPSRITVRLLLPRSAAAAVIGKGGQKIRQLQETSQASLQISSREDAISERIATISGECSAVRVAAAGVAEMIQSDSTLKNYLLLDYGNYGMQPATALSGSALSGNFTSGKVNVCATASPYGHSLSSLGYSGNRTNGLQQPVAPRSVLHLEKLQRNCEVYIRIPDEFVGSVIGKNGSFLVEIMSISGARVRISQKGELIPGTTDRECKISGSVRNVHSAHILLLQKLEQAHAGLNSSIIVGNTTQTNGKSASSMNEQPHSMDIADSANGYTEEHGISSSDALRNPHTASNAAQATPYSTAVSSV</sequence>
<keyword evidence="1" id="KW-0677">Repeat</keyword>
<feature type="domain" description="K Homology" evidence="5">
    <location>
        <begin position="26"/>
        <end position="99"/>
    </location>
</feature>
<accession>A0ABQ7J6L5</accession>
<keyword evidence="7" id="KW-1185">Reference proteome</keyword>
<dbReference type="Gene3D" id="3.30.1370.10">
    <property type="entry name" value="K Homology domain, type 1"/>
    <property type="match status" value="3"/>
</dbReference>
<proteinExistence type="predicted"/>
<feature type="compositionally biased region" description="Polar residues" evidence="3">
    <location>
        <begin position="387"/>
        <end position="415"/>
    </location>
</feature>
<feature type="domain" description="K Homology" evidence="5">
    <location>
        <begin position="115"/>
        <end position="185"/>
    </location>
</feature>
<feature type="region of interest" description="Disordered" evidence="3">
    <location>
        <begin position="381"/>
        <end position="415"/>
    </location>
</feature>
<evidence type="ECO:0000256" key="3">
    <source>
        <dbReference type="SAM" id="MobiDB-lite"/>
    </source>
</evidence>
<reference evidence="6 7" key="1">
    <citation type="journal article" date="2020" name="bioRxiv">
        <title>Metabolic contributions of an alphaproteobacterial endosymbiont in the apicomplexan Cardiosporidium cionae.</title>
        <authorList>
            <person name="Hunter E.S."/>
            <person name="Paight C.J."/>
            <person name="Lane C.E."/>
        </authorList>
    </citation>
    <scope>NUCLEOTIDE SEQUENCE [LARGE SCALE GENOMIC DNA]</scope>
    <source>
        <strain evidence="6">ESH_2018</strain>
    </source>
</reference>
<dbReference type="InterPro" id="IPR004088">
    <property type="entry name" value="KH_dom_type_1"/>
</dbReference>
<name>A0ABQ7J6L5_9APIC</name>
<organism evidence="6 7">
    <name type="scientific">Cardiosporidium cionae</name>
    <dbReference type="NCBI Taxonomy" id="476202"/>
    <lineage>
        <taxon>Eukaryota</taxon>
        <taxon>Sar</taxon>
        <taxon>Alveolata</taxon>
        <taxon>Apicomplexa</taxon>
        <taxon>Aconoidasida</taxon>
        <taxon>Nephromycida</taxon>
        <taxon>Cardiosporidium</taxon>
    </lineage>
</organism>
<gene>
    <name evidence="6" type="ORF">IE077_004170</name>
</gene>
<feature type="signal peptide" evidence="4">
    <location>
        <begin position="1"/>
        <end position="20"/>
    </location>
</feature>